<evidence type="ECO:0000256" key="5">
    <source>
        <dbReference type="ARBA" id="ARBA00023014"/>
    </source>
</evidence>
<feature type="binding site" evidence="8">
    <location>
        <position position="377"/>
    </location>
    <ligand>
        <name>S-adenosyl-L-methionine</name>
        <dbReference type="ChEBI" id="CHEBI:59789"/>
    </ligand>
</feature>
<dbReference type="InterPro" id="IPR029063">
    <property type="entry name" value="SAM-dependent_MTases_sf"/>
</dbReference>
<evidence type="ECO:0000256" key="8">
    <source>
        <dbReference type="PROSITE-ProRule" id="PRU01024"/>
    </source>
</evidence>
<keyword evidence="5" id="KW-0411">Iron-sulfur</keyword>
<feature type="binding site" evidence="8">
    <location>
        <position position="329"/>
    </location>
    <ligand>
        <name>S-adenosyl-L-methionine</name>
        <dbReference type="ChEBI" id="CHEBI:59789"/>
    </ligand>
</feature>
<comment type="caution">
    <text evidence="11">The sequence shown here is derived from an EMBL/GenBank/DDBJ whole genome shotgun (WGS) entry which is preliminary data.</text>
</comment>
<evidence type="ECO:0000256" key="3">
    <source>
        <dbReference type="ARBA" id="ARBA00022679"/>
    </source>
</evidence>
<proteinExistence type="inferred from homology"/>
<keyword evidence="5" id="KW-0479">Metal-binding</keyword>
<keyword evidence="3 8" id="KW-0808">Transferase</keyword>
<feature type="binding site" evidence="8">
    <location>
        <position position="308"/>
    </location>
    <ligand>
        <name>S-adenosyl-L-methionine</name>
        <dbReference type="ChEBI" id="CHEBI:59789"/>
    </ligand>
</feature>
<dbReference type="PROSITE" id="PS51687">
    <property type="entry name" value="SAM_MT_RNA_M5U"/>
    <property type="match status" value="1"/>
</dbReference>
<comment type="function">
    <text evidence="7">Catalyzes the formation of 5-methyl-uridine at position 1939 (m5U1939) in 23S rRNA.</text>
</comment>
<dbReference type="GO" id="GO:0070475">
    <property type="term" value="P:rRNA base methylation"/>
    <property type="evidence" value="ECO:0007669"/>
    <property type="project" value="TreeGrafter"/>
</dbReference>
<sequence length="447" mass="49512">MPHSGQPITLSVTALSEKGDGIADWHGRKVFIPDTLPEEEVSVALHGIKPKYAQGELLQVLQPHPQRVPPHCQYAECGGCQLSHLAYAGQLQLKQQQVTAALQRKGIFVPVEPCLGMSEPLAFRNKAVYAVRSENGEPQIGFYRKNSHQVIDIAACPVQHPQTTDIIMAIRQWMKDLNIAGYDEANHTGCLRYVMIRHGFKTDACMVVLVTLTEQLPGEAELLHYLQACGKIDSVIHNVNPERVNRILGAQQRVCDGTDAIEDELHGLTFSISAHSFYQVNPQQTDQLYATALRFAELTGDETVFDIYCGIGTISLYLAQEAKKVIGIEVVAQAIEDARNNARRNHLDNTEFYTGKAEEVVPALYTQGARANVVVVDPPRKGCDLAVLNTMAAMKPERIVYVSCDPDSLARDLVVLQQAGYSIRKVQPVDMFPHSMHVETVVQLTRN</sequence>
<dbReference type="Gene3D" id="2.40.50.140">
    <property type="entry name" value="Nucleic acid-binding proteins"/>
    <property type="match status" value="1"/>
</dbReference>
<dbReference type="PROSITE" id="PS01230">
    <property type="entry name" value="TRMA_1"/>
    <property type="match status" value="1"/>
</dbReference>
<accession>A0A841GP26</accession>
<dbReference type="PANTHER" id="PTHR11061">
    <property type="entry name" value="RNA M5U METHYLTRANSFERASE"/>
    <property type="match status" value="1"/>
</dbReference>
<evidence type="ECO:0000313" key="11">
    <source>
        <dbReference type="EMBL" id="MBB6055223.1"/>
    </source>
</evidence>
<comment type="catalytic activity">
    <reaction evidence="6">
        <text>uridine(1939) in 23S rRNA + S-adenosyl-L-methionine = 5-methyluridine(1939) in 23S rRNA + S-adenosyl-L-homocysteine + H(+)</text>
        <dbReference type="Rhea" id="RHEA:42908"/>
        <dbReference type="Rhea" id="RHEA-COMP:10278"/>
        <dbReference type="Rhea" id="RHEA-COMP:10279"/>
        <dbReference type="ChEBI" id="CHEBI:15378"/>
        <dbReference type="ChEBI" id="CHEBI:57856"/>
        <dbReference type="ChEBI" id="CHEBI:59789"/>
        <dbReference type="ChEBI" id="CHEBI:65315"/>
        <dbReference type="ChEBI" id="CHEBI:74447"/>
        <dbReference type="EC" id="2.1.1.190"/>
    </reaction>
</comment>
<evidence type="ECO:0000259" key="10">
    <source>
        <dbReference type="PROSITE" id="PS50926"/>
    </source>
</evidence>
<dbReference type="InterPro" id="IPR012340">
    <property type="entry name" value="NA-bd_OB-fold"/>
</dbReference>
<gene>
    <name evidence="11" type="ORF">HNR75_001105</name>
</gene>
<dbReference type="Gene3D" id="3.40.50.150">
    <property type="entry name" value="Vaccinia Virus protein VP39"/>
    <property type="match status" value="1"/>
</dbReference>
<dbReference type="AlphaFoldDB" id="A0A841GP26"/>
<dbReference type="CDD" id="cd02440">
    <property type="entry name" value="AdoMet_MTases"/>
    <property type="match status" value="1"/>
</dbReference>
<evidence type="ECO:0000256" key="1">
    <source>
        <dbReference type="ARBA" id="ARBA00022552"/>
    </source>
</evidence>
<dbReference type="EMBL" id="JACHGR010000003">
    <property type="protein sequence ID" value="MBB6055223.1"/>
    <property type="molecule type" value="Genomic_DNA"/>
</dbReference>
<evidence type="ECO:0000313" key="12">
    <source>
        <dbReference type="Proteomes" id="UP000585721"/>
    </source>
</evidence>
<dbReference type="Pfam" id="PF05958">
    <property type="entry name" value="tRNA_U5-meth_tr"/>
    <property type="match status" value="1"/>
</dbReference>
<keyword evidence="12" id="KW-1185">Reference proteome</keyword>
<dbReference type="InterPro" id="IPR030390">
    <property type="entry name" value="MeTrfase_TrmA_AS"/>
</dbReference>
<evidence type="ECO:0000256" key="9">
    <source>
        <dbReference type="PROSITE-ProRule" id="PRU10015"/>
    </source>
</evidence>
<feature type="binding site" evidence="8">
    <location>
        <position position="279"/>
    </location>
    <ligand>
        <name>S-adenosyl-L-methionine</name>
        <dbReference type="ChEBI" id="CHEBI:59789"/>
    </ligand>
</feature>
<dbReference type="SUPFAM" id="SSF53335">
    <property type="entry name" value="S-adenosyl-L-methionine-dependent methyltransferases"/>
    <property type="match status" value="1"/>
</dbReference>
<dbReference type="PROSITE" id="PS50926">
    <property type="entry name" value="TRAM"/>
    <property type="match status" value="1"/>
</dbReference>
<name>A0A841GP26_9GAMM</name>
<evidence type="ECO:0000256" key="6">
    <source>
        <dbReference type="ARBA" id="ARBA00052756"/>
    </source>
</evidence>
<reference evidence="11 12" key="1">
    <citation type="submission" date="2020-08" db="EMBL/GenBank/DDBJ databases">
        <title>Genomic Encyclopedia of Type Strains, Phase IV (KMG-IV): sequencing the most valuable type-strain genomes for metagenomic binning, comparative biology and taxonomic classification.</title>
        <authorList>
            <person name="Goeker M."/>
        </authorList>
    </citation>
    <scope>NUCLEOTIDE SEQUENCE [LARGE SCALE GENOMIC DNA]</scope>
    <source>
        <strain evidence="11 12">DSM 22975</strain>
    </source>
</reference>
<keyword evidence="2 8" id="KW-0489">Methyltransferase</keyword>
<dbReference type="EC" id="2.1.1.190" evidence="11"/>
<dbReference type="Gene3D" id="2.40.50.1070">
    <property type="match status" value="1"/>
</dbReference>
<dbReference type="InterPro" id="IPR030391">
    <property type="entry name" value="MeTrfase_TrmA_CS"/>
</dbReference>
<feature type="domain" description="TRAM" evidence="10">
    <location>
        <begin position="1"/>
        <end position="59"/>
    </location>
</feature>
<dbReference type="InterPro" id="IPR010280">
    <property type="entry name" value="U5_MeTrfase_fam"/>
</dbReference>
<protein>
    <submittedName>
        <fullName evidence="11">23S rRNA (Uracil1939-C5)-methyltransferase</fullName>
        <ecNumber evidence="11">2.1.1.190</ecNumber>
    </submittedName>
</protein>
<dbReference type="GO" id="GO:0051536">
    <property type="term" value="F:iron-sulfur cluster binding"/>
    <property type="evidence" value="ECO:0007669"/>
    <property type="project" value="UniProtKB-KW"/>
</dbReference>
<feature type="active site" evidence="9">
    <location>
        <position position="404"/>
    </location>
</feature>
<dbReference type="PROSITE" id="PS01231">
    <property type="entry name" value="TRMA_2"/>
    <property type="match status" value="1"/>
</dbReference>
<evidence type="ECO:0000256" key="2">
    <source>
        <dbReference type="ARBA" id="ARBA00022603"/>
    </source>
</evidence>
<evidence type="ECO:0000256" key="4">
    <source>
        <dbReference type="ARBA" id="ARBA00022691"/>
    </source>
</evidence>
<evidence type="ECO:0000256" key="7">
    <source>
        <dbReference type="ARBA" id="ARBA00059995"/>
    </source>
</evidence>
<keyword evidence="5" id="KW-0408">Iron</keyword>
<dbReference type="SUPFAM" id="SSF50249">
    <property type="entry name" value="Nucleic acid-binding proteins"/>
    <property type="match status" value="1"/>
</dbReference>
<dbReference type="Proteomes" id="UP000585721">
    <property type="component" value="Unassembled WGS sequence"/>
</dbReference>
<dbReference type="NCBIfam" id="TIGR00479">
    <property type="entry name" value="rumA"/>
    <property type="match status" value="1"/>
</dbReference>
<dbReference type="InterPro" id="IPR002792">
    <property type="entry name" value="TRAM_dom"/>
</dbReference>
<keyword evidence="1" id="KW-0698">rRNA processing</keyword>
<dbReference type="GO" id="GO:0070041">
    <property type="term" value="F:rRNA (uridine-C5-)-methyltransferase activity"/>
    <property type="evidence" value="ECO:0007669"/>
    <property type="project" value="TreeGrafter"/>
</dbReference>
<keyword evidence="4 8" id="KW-0949">S-adenosyl-L-methionine</keyword>
<feature type="active site" description="Nucleophile" evidence="8">
    <location>
        <position position="404"/>
    </location>
</feature>
<comment type="similarity">
    <text evidence="8">Belongs to the class I-like SAM-binding methyltransferase superfamily. RNA M5U methyltransferase family.</text>
</comment>
<organism evidence="11 12">
    <name type="scientific">Tolumonas osonensis</name>
    <dbReference type="NCBI Taxonomy" id="675874"/>
    <lineage>
        <taxon>Bacteria</taxon>
        <taxon>Pseudomonadati</taxon>
        <taxon>Pseudomonadota</taxon>
        <taxon>Gammaproteobacteria</taxon>
        <taxon>Aeromonadales</taxon>
        <taxon>Aeromonadaceae</taxon>
        <taxon>Tolumonas</taxon>
    </lineage>
</organism>
<dbReference type="FunFam" id="2.40.50.1070:FF:000003">
    <property type="entry name" value="23S rRNA (Uracil-5-)-methyltransferase RumA"/>
    <property type="match status" value="1"/>
</dbReference>
<dbReference type="Pfam" id="PF01938">
    <property type="entry name" value="TRAM"/>
    <property type="match status" value="1"/>
</dbReference>
<dbReference type="FunFam" id="3.40.50.150:FF:000009">
    <property type="entry name" value="23S rRNA (Uracil(1939)-C(5))-methyltransferase RlmD"/>
    <property type="match status" value="1"/>
</dbReference>
<dbReference type="RefSeq" id="WP_188025995.1">
    <property type="nucleotide sequence ID" value="NZ_JACHGR010000003.1"/>
</dbReference>
<dbReference type="PANTHER" id="PTHR11061:SF30">
    <property type="entry name" value="TRNA (URACIL(54)-C(5))-METHYLTRANSFERASE"/>
    <property type="match status" value="1"/>
</dbReference>